<dbReference type="AlphaFoldDB" id="A0A438G098"/>
<protein>
    <submittedName>
        <fullName evidence="2">Serine/threonine-protein phosphatase 7 long form-like</fullName>
    </submittedName>
</protein>
<evidence type="ECO:0000313" key="2">
    <source>
        <dbReference type="EMBL" id="RVW65630.1"/>
    </source>
</evidence>
<dbReference type="GO" id="GO:0010073">
    <property type="term" value="P:meristem maintenance"/>
    <property type="evidence" value="ECO:0007669"/>
    <property type="project" value="InterPro"/>
</dbReference>
<dbReference type="InterPro" id="IPR044824">
    <property type="entry name" value="MAIN-like"/>
</dbReference>
<dbReference type="EMBL" id="QGNW01000687">
    <property type="protein sequence ID" value="RVW65630.1"/>
    <property type="molecule type" value="Genomic_DNA"/>
</dbReference>
<comment type="caution">
    <text evidence="2">The sequence shown here is derived from an EMBL/GenBank/DDBJ whole genome shotgun (WGS) entry which is preliminary data.</text>
</comment>
<accession>A0A438G098</accession>
<dbReference type="Proteomes" id="UP000288805">
    <property type="component" value="Unassembled WGS sequence"/>
</dbReference>
<dbReference type="PANTHER" id="PTHR46033:SF8">
    <property type="entry name" value="PROTEIN MAINTENANCE OF MERISTEMS-LIKE"/>
    <property type="match status" value="1"/>
</dbReference>
<name>A0A438G098_VITVI</name>
<sequence>MDTSLFRARPDPEDTSMLTLQHQHQSSTIRVDPGMGSVLTCRHMMRREWVLDDRVRPYIIQSGFYVFHRVGHVKVDWPLITALNIAILFGLSVHGHPVIGSKDIDWHALCEELLGVRLIETDICGASLTVCFITTHFSHLPLGVVDEVTLQCHARAYLLLLVGGSLFLDKKEVYIQLAIIPMLRDFGETTQYSWGSATLAHLYQELCRASLDSAESIAGPLHLLQRLYVGHPSRSLPHAPVPIDDRFPPDALGSRWRVPLSHTDTSHHVLVTYKDEFDRQRSDQFDWRLYHDYVALWEARGDHIVTAEPIEPHMDYLAPYMTWYRHITRGHASEDSDSDACRIGIVDIIRMAIDVMCIIREDYRIPHVEHGGGRSPAQSTIARSPLVRVLMTVKEEHPKRKRVPVTHRLSSCGGM</sequence>
<dbReference type="PANTHER" id="PTHR46033">
    <property type="entry name" value="PROTEIN MAIN-LIKE 2"/>
    <property type="match status" value="1"/>
</dbReference>
<gene>
    <name evidence="2" type="primary">MAIL3_222</name>
    <name evidence="2" type="ORF">CK203_033203</name>
</gene>
<organism evidence="2 3">
    <name type="scientific">Vitis vinifera</name>
    <name type="common">Grape</name>
    <dbReference type="NCBI Taxonomy" id="29760"/>
    <lineage>
        <taxon>Eukaryota</taxon>
        <taxon>Viridiplantae</taxon>
        <taxon>Streptophyta</taxon>
        <taxon>Embryophyta</taxon>
        <taxon>Tracheophyta</taxon>
        <taxon>Spermatophyta</taxon>
        <taxon>Magnoliopsida</taxon>
        <taxon>eudicotyledons</taxon>
        <taxon>Gunneridae</taxon>
        <taxon>Pentapetalae</taxon>
        <taxon>rosids</taxon>
        <taxon>Vitales</taxon>
        <taxon>Vitaceae</taxon>
        <taxon>Viteae</taxon>
        <taxon>Vitis</taxon>
    </lineage>
</organism>
<dbReference type="InterPro" id="IPR019557">
    <property type="entry name" value="AminoTfrase-like_pln_mobile"/>
</dbReference>
<dbReference type="Pfam" id="PF10536">
    <property type="entry name" value="PMD"/>
    <property type="match status" value="1"/>
</dbReference>
<feature type="domain" description="Aminotransferase-like plant mobile" evidence="1">
    <location>
        <begin position="80"/>
        <end position="295"/>
    </location>
</feature>
<evidence type="ECO:0000259" key="1">
    <source>
        <dbReference type="Pfam" id="PF10536"/>
    </source>
</evidence>
<reference evidence="2 3" key="1">
    <citation type="journal article" date="2018" name="PLoS Genet.">
        <title>Population sequencing reveals clonal diversity and ancestral inbreeding in the grapevine cultivar Chardonnay.</title>
        <authorList>
            <person name="Roach M.J."/>
            <person name="Johnson D.L."/>
            <person name="Bohlmann J."/>
            <person name="van Vuuren H.J."/>
            <person name="Jones S.J."/>
            <person name="Pretorius I.S."/>
            <person name="Schmidt S.A."/>
            <person name="Borneman A.R."/>
        </authorList>
    </citation>
    <scope>NUCLEOTIDE SEQUENCE [LARGE SCALE GENOMIC DNA]</scope>
    <source>
        <strain evidence="3">cv. Chardonnay</strain>
        <tissue evidence="2">Leaf</tissue>
    </source>
</reference>
<proteinExistence type="predicted"/>
<evidence type="ECO:0000313" key="3">
    <source>
        <dbReference type="Proteomes" id="UP000288805"/>
    </source>
</evidence>